<dbReference type="EMBL" id="JACASE010000005">
    <property type="protein sequence ID" value="KAF6465998.1"/>
    <property type="molecule type" value="Genomic_DNA"/>
</dbReference>
<protein>
    <submittedName>
        <fullName evidence="2">Uncharacterized protein</fullName>
    </submittedName>
</protein>
<dbReference type="Proteomes" id="UP000593571">
    <property type="component" value="Unassembled WGS sequence"/>
</dbReference>
<sequence length="203" mass="22207">MSRTALASCRCASQEGCAAYRAPRKGRQAAAPRLRRALTARAAPASPLVRGTPISGRGSHCKGGVASTTRSPPKLWGRAWPQVQSRLVAALRHYSGRALLRGLTPPRPESFFRKMPFRTQTSASEPRGHGSREVCFLFQIILVTLTVQVFRSRARGPASPHPHLHPHPDQIWPGQGCFSSLPLITRQLFLLFSACSAKRPGWG</sequence>
<gene>
    <name evidence="2" type="ORF">HJG63_011334</name>
</gene>
<organism evidence="2 3">
    <name type="scientific">Rousettus aegyptiacus</name>
    <name type="common">Egyptian fruit bat</name>
    <name type="synonym">Pteropus aegyptiacus</name>
    <dbReference type="NCBI Taxonomy" id="9407"/>
    <lineage>
        <taxon>Eukaryota</taxon>
        <taxon>Metazoa</taxon>
        <taxon>Chordata</taxon>
        <taxon>Craniata</taxon>
        <taxon>Vertebrata</taxon>
        <taxon>Euteleostomi</taxon>
        <taxon>Mammalia</taxon>
        <taxon>Eutheria</taxon>
        <taxon>Laurasiatheria</taxon>
        <taxon>Chiroptera</taxon>
        <taxon>Yinpterochiroptera</taxon>
        <taxon>Pteropodoidea</taxon>
        <taxon>Pteropodidae</taxon>
        <taxon>Rousettinae</taxon>
        <taxon>Rousettus</taxon>
    </lineage>
</organism>
<proteinExistence type="predicted"/>
<comment type="caution">
    <text evidence="2">The sequence shown here is derived from an EMBL/GenBank/DDBJ whole genome shotgun (WGS) entry which is preliminary data.</text>
</comment>
<evidence type="ECO:0000256" key="1">
    <source>
        <dbReference type="SAM" id="MobiDB-lite"/>
    </source>
</evidence>
<evidence type="ECO:0000313" key="3">
    <source>
        <dbReference type="Proteomes" id="UP000593571"/>
    </source>
</evidence>
<name>A0A7J8H1F7_ROUAE</name>
<feature type="region of interest" description="Disordered" evidence="1">
    <location>
        <begin position="47"/>
        <end position="73"/>
    </location>
</feature>
<evidence type="ECO:0000313" key="2">
    <source>
        <dbReference type="EMBL" id="KAF6465998.1"/>
    </source>
</evidence>
<keyword evidence="3" id="KW-1185">Reference proteome</keyword>
<reference evidence="2 3" key="1">
    <citation type="journal article" date="2020" name="Nature">
        <title>Six reference-quality genomes reveal evolution of bat adaptations.</title>
        <authorList>
            <person name="Jebb D."/>
            <person name="Huang Z."/>
            <person name="Pippel M."/>
            <person name="Hughes G.M."/>
            <person name="Lavrichenko K."/>
            <person name="Devanna P."/>
            <person name="Winkler S."/>
            <person name="Jermiin L.S."/>
            <person name="Skirmuntt E.C."/>
            <person name="Katzourakis A."/>
            <person name="Burkitt-Gray L."/>
            <person name="Ray D.A."/>
            <person name="Sullivan K.A.M."/>
            <person name="Roscito J.G."/>
            <person name="Kirilenko B.M."/>
            <person name="Davalos L.M."/>
            <person name="Corthals A.P."/>
            <person name="Power M.L."/>
            <person name="Jones G."/>
            <person name="Ransome R.D."/>
            <person name="Dechmann D.K.N."/>
            <person name="Locatelli A.G."/>
            <person name="Puechmaille S.J."/>
            <person name="Fedrigo O."/>
            <person name="Jarvis E.D."/>
            <person name="Hiller M."/>
            <person name="Vernes S.C."/>
            <person name="Myers E.W."/>
            <person name="Teeling E.C."/>
        </authorList>
    </citation>
    <scope>NUCLEOTIDE SEQUENCE [LARGE SCALE GENOMIC DNA]</scope>
    <source>
        <strain evidence="2">MRouAeg1</strain>
        <tissue evidence="2">Muscle</tissue>
    </source>
</reference>
<accession>A0A7J8H1F7</accession>
<dbReference type="AlphaFoldDB" id="A0A7J8H1F7"/>